<evidence type="ECO:0000313" key="3">
    <source>
        <dbReference type="Proteomes" id="UP000626220"/>
    </source>
</evidence>
<feature type="region of interest" description="Disordered" evidence="1">
    <location>
        <begin position="164"/>
        <end position="212"/>
    </location>
</feature>
<reference evidence="2" key="1">
    <citation type="journal article" date="2014" name="Int. J. Syst. Evol. Microbiol.">
        <title>Complete genome sequence of Corynebacterium casei LMG S-19264T (=DSM 44701T), isolated from a smear-ripened cheese.</title>
        <authorList>
            <consortium name="US DOE Joint Genome Institute (JGI-PGF)"/>
            <person name="Walter F."/>
            <person name="Albersmeier A."/>
            <person name="Kalinowski J."/>
            <person name="Ruckert C."/>
        </authorList>
    </citation>
    <scope>NUCLEOTIDE SEQUENCE</scope>
    <source>
        <strain evidence="2">KCTC 42650</strain>
    </source>
</reference>
<accession>A0A8J3GT10</accession>
<reference evidence="2" key="2">
    <citation type="submission" date="2020-09" db="EMBL/GenBank/DDBJ databases">
        <authorList>
            <person name="Sun Q."/>
            <person name="Kim S."/>
        </authorList>
    </citation>
    <scope>NUCLEOTIDE SEQUENCE</scope>
    <source>
        <strain evidence="2">KCTC 42650</strain>
    </source>
</reference>
<protein>
    <submittedName>
        <fullName evidence="2">Uncharacterized protein</fullName>
    </submittedName>
</protein>
<feature type="compositionally biased region" description="Basic and acidic residues" evidence="1">
    <location>
        <begin position="172"/>
        <end position="181"/>
    </location>
</feature>
<dbReference type="Proteomes" id="UP000626220">
    <property type="component" value="Unassembled WGS sequence"/>
</dbReference>
<keyword evidence="3" id="KW-1185">Reference proteome</keyword>
<gene>
    <name evidence="2" type="ORF">GCM10017056_00760</name>
</gene>
<dbReference type="EMBL" id="BNCJ01000001">
    <property type="protein sequence ID" value="GHF33196.1"/>
    <property type="molecule type" value="Genomic_DNA"/>
</dbReference>
<feature type="region of interest" description="Disordered" evidence="1">
    <location>
        <begin position="19"/>
        <end position="60"/>
    </location>
</feature>
<sequence length="212" mass="22923">MAEARNSFQTLAAEAAKRLDQARQNSEQLSFLADEAGRTPDEVGTGKPGRPKGALGKGSSQLREWLAARGYRMPEDVLAEMAGLASGETAMLTAMREADELLTWAFADAKDSDGGRPAPTPLQRLSMFSQLYAMKLRAAEALLPYGTPKASPDVSVQQNVQIVMPSQPSRQDPGRSARDVTPKPARIAGRMMPADVAHEIKQNQQVSEDESE</sequence>
<proteinExistence type="predicted"/>
<comment type="caution">
    <text evidence="2">The sequence shown here is derived from an EMBL/GenBank/DDBJ whole genome shotgun (WGS) entry which is preliminary data.</text>
</comment>
<name>A0A8J3GT10_9RHOB</name>
<dbReference type="RefSeq" id="WP_189678047.1">
    <property type="nucleotide sequence ID" value="NZ_BNCJ01000001.1"/>
</dbReference>
<organism evidence="2 3">
    <name type="scientific">Seohaeicola zhoushanensis</name>
    <dbReference type="NCBI Taxonomy" id="1569283"/>
    <lineage>
        <taxon>Bacteria</taxon>
        <taxon>Pseudomonadati</taxon>
        <taxon>Pseudomonadota</taxon>
        <taxon>Alphaproteobacteria</taxon>
        <taxon>Rhodobacterales</taxon>
        <taxon>Roseobacteraceae</taxon>
        <taxon>Seohaeicola</taxon>
    </lineage>
</organism>
<dbReference type="AlphaFoldDB" id="A0A8J3GT10"/>
<evidence type="ECO:0000256" key="1">
    <source>
        <dbReference type="SAM" id="MobiDB-lite"/>
    </source>
</evidence>
<evidence type="ECO:0000313" key="2">
    <source>
        <dbReference type="EMBL" id="GHF33196.1"/>
    </source>
</evidence>